<dbReference type="InterPro" id="IPR027417">
    <property type="entry name" value="P-loop_NTPase"/>
</dbReference>
<evidence type="ECO:0000259" key="2">
    <source>
        <dbReference type="SMART" id="SM00490"/>
    </source>
</evidence>
<accession>A0ABM9KZH7</accession>
<gene>
    <name evidence="3" type="ORF">R77564_03723</name>
</gene>
<dbReference type="InterPro" id="IPR050496">
    <property type="entry name" value="SNF2_RAD54_helicase_repair"/>
</dbReference>
<proteinExistence type="predicted"/>
<evidence type="ECO:0000313" key="4">
    <source>
        <dbReference type="Proteomes" id="UP001189792"/>
    </source>
</evidence>
<dbReference type="Pfam" id="PF00271">
    <property type="entry name" value="Helicase_C"/>
    <property type="match status" value="1"/>
</dbReference>
<feature type="domain" description="Helicase C-terminal" evidence="2">
    <location>
        <begin position="650"/>
        <end position="740"/>
    </location>
</feature>
<dbReference type="EMBL" id="CAUDLI010000008">
    <property type="protein sequence ID" value="CAJ0893568.1"/>
    <property type="molecule type" value="Genomic_DNA"/>
</dbReference>
<dbReference type="Proteomes" id="UP001189792">
    <property type="component" value="Unassembled WGS sequence"/>
</dbReference>
<sequence>MGKTRIAAAVAKSVIAVGGRVAILVPSGLGFQWADELRKADVEVPPVLRSLNAYLNAWDMGSGHSRAQKVWGEHEALLISHAFCNWSLKGTTKTHWRWALLPETLAHWRAKTSDSKRMPRGYRNNAKLLDPRVTAAASWIAENSAHLPSELVDDPSLDAWGRESPLLDPSNYGRETVFRRALEKVVGLGLGRFDLVIIDEAHKSRGQESGLNRLLERLIFQADQGRRVAMTATPVELDAEQWRQTLSRIEVDVPSTSDAISAYSDAVAKVRCCPSDESVRETYKEAAKKFKEFLSRYLLRRDKREDPWIRAFHERSGEMIHAYRREREICVNTSTLTPDWKRVVCAAEALAFVTSQADDSAAKLKRLRLTLGNGHGLATLIDTPQERDNASDIEQSMDHSASSSPLERDDQDLAMLDKRLQRVQWWQGIAIKPFVGSVSALFDHPAILAAVRAIEEVCQEGEKVLVFGRFTRPLQALVRLLSAREMLRSIDGQRPWPKSKVHENEWAAVEAAHRHLMRPGELDRGALDQQLADQYKRLEQQRRGIRENLISGIEEGLGKVQATDRVRVLFDIFKNEVSSVPEHGKGSDDHSVAVIARAIQELIESAMESPSPTDLAAAFVDLIHAASDRDKGDADEDGDLDELSAAALWQDLVDRLREEYNRPEGGFARLMDGDAKPHTRRLLQLAFNRRHGYPKVLVAQSAVGREGLNLHKACRTVVLLHPEWNPGVVEQQIGRVDRIGSLWERKVEEALNGDSSNDGLPRIEIRPVIFQGTYDEKNWQVLRERWDDLRAQLHGIVISPRVADGFGDLKSTIGEINDAAPNFSPTACN</sequence>
<dbReference type="SMART" id="SM00490">
    <property type="entry name" value="HELICc"/>
    <property type="match status" value="1"/>
</dbReference>
<evidence type="ECO:0000313" key="3">
    <source>
        <dbReference type="EMBL" id="CAJ0893568.1"/>
    </source>
</evidence>
<dbReference type="Gene3D" id="3.40.50.10810">
    <property type="entry name" value="Tandem AAA-ATPase domain"/>
    <property type="match status" value="1"/>
</dbReference>
<evidence type="ECO:0000256" key="1">
    <source>
        <dbReference type="ARBA" id="ARBA00022801"/>
    </source>
</evidence>
<dbReference type="CDD" id="cd18793">
    <property type="entry name" value="SF2_C_SNF"/>
    <property type="match status" value="1"/>
</dbReference>
<dbReference type="PANTHER" id="PTHR45629:SF7">
    <property type="entry name" value="DNA EXCISION REPAIR PROTEIN ERCC-6-RELATED"/>
    <property type="match status" value="1"/>
</dbReference>
<dbReference type="PANTHER" id="PTHR45629">
    <property type="entry name" value="SNF2/RAD54 FAMILY MEMBER"/>
    <property type="match status" value="1"/>
</dbReference>
<comment type="caution">
    <text evidence="3">The sequence shown here is derived from an EMBL/GenBank/DDBJ whole genome shotgun (WGS) entry which is preliminary data.</text>
</comment>
<keyword evidence="1" id="KW-0378">Hydrolase</keyword>
<organism evidence="3 4">
    <name type="scientific">Ralstonia flatus</name>
    <dbReference type="NCBI Taxonomy" id="3058601"/>
    <lineage>
        <taxon>Bacteria</taxon>
        <taxon>Pseudomonadati</taxon>
        <taxon>Pseudomonadota</taxon>
        <taxon>Betaproteobacteria</taxon>
        <taxon>Burkholderiales</taxon>
        <taxon>Burkholderiaceae</taxon>
        <taxon>Ralstonia</taxon>
    </lineage>
</organism>
<name>A0ABM9KZH7_9RALS</name>
<dbReference type="InterPro" id="IPR038718">
    <property type="entry name" value="SNF2-like_sf"/>
</dbReference>
<dbReference type="Gene3D" id="3.40.50.300">
    <property type="entry name" value="P-loop containing nucleotide triphosphate hydrolases"/>
    <property type="match status" value="1"/>
</dbReference>
<protein>
    <recommendedName>
        <fullName evidence="2">Helicase C-terminal domain-containing protein</fullName>
    </recommendedName>
</protein>
<keyword evidence="4" id="KW-1185">Reference proteome</keyword>
<dbReference type="InterPro" id="IPR049730">
    <property type="entry name" value="SNF2/RAD54-like_C"/>
</dbReference>
<reference evidence="3 4" key="1">
    <citation type="submission" date="2023-07" db="EMBL/GenBank/DDBJ databases">
        <authorList>
            <person name="Peeters C."/>
        </authorList>
    </citation>
    <scope>NUCLEOTIDE SEQUENCE [LARGE SCALE GENOMIC DNA]</scope>
    <source>
        <strain evidence="3 4">LMG 32965</strain>
    </source>
</reference>
<dbReference type="InterPro" id="IPR001650">
    <property type="entry name" value="Helicase_C-like"/>
</dbReference>
<dbReference type="SUPFAM" id="SSF52540">
    <property type="entry name" value="P-loop containing nucleoside triphosphate hydrolases"/>
    <property type="match status" value="1"/>
</dbReference>